<protein>
    <submittedName>
        <fullName evidence="1">Uncharacterized protein</fullName>
    </submittedName>
</protein>
<evidence type="ECO:0000313" key="2">
    <source>
        <dbReference type="Proteomes" id="UP000799771"/>
    </source>
</evidence>
<name>A0A6A6ALW4_9PLEO</name>
<dbReference type="AlphaFoldDB" id="A0A6A6ALW4"/>
<dbReference type="InterPro" id="IPR020835">
    <property type="entry name" value="Catalase_sf"/>
</dbReference>
<proteinExistence type="predicted"/>
<accession>A0A6A6ALW4</accession>
<dbReference type="GeneID" id="54408057"/>
<dbReference type="EMBL" id="ML977501">
    <property type="protein sequence ID" value="KAF2132075.1"/>
    <property type="molecule type" value="Genomic_DNA"/>
</dbReference>
<reference evidence="1" key="1">
    <citation type="journal article" date="2020" name="Stud. Mycol.">
        <title>101 Dothideomycetes genomes: a test case for predicting lifestyles and emergence of pathogens.</title>
        <authorList>
            <person name="Haridas S."/>
            <person name="Albert R."/>
            <person name="Binder M."/>
            <person name="Bloem J."/>
            <person name="Labutti K."/>
            <person name="Salamov A."/>
            <person name="Andreopoulos B."/>
            <person name="Baker S."/>
            <person name="Barry K."/>
            <person name="Bills G."/>
            <person name="Bluhm B."/>
            <person name="Cannon C."/>
            <person name="Castanera R."/>
            <person name="Culley D."/>
            <person name="Daum C."/>
            <person name="Ezra D."/>
            <person name="Gonzalez J."/>
            <person name="Henrissat B."/>
            <person name="Kuo A."/>
            <person name="Liang C."/>
            <person name="Lipzen A."/>
            <person name="Lutzoni F."/>
            <person name="Magnuson J."/>
            <person name="Mondo S."/>
            <person name="Nolan M."/>
            <person name="Ohm R."/>
            <person name="Pangilinan J."/>
            <person name="Park H.-J."/>
            <person name="Ramirez L."/>
            <person name="Alfaro M."/>
            <person name="Sun H."/>
            <person name="Tritt A."/>
            <person name="Yoshinaga Y."/>
            <person name="Zwiers L.-H."/>
            <person name="Turgeon B."/>
            <person name="Goodwin S."/>
            <person name="Spatafora J."/>
            <person name="Crous P."/>
            <person name="Grigoriev I."/>
        </authorList>
    </citation>
    <scope>NUCLEOTIDE SEQUENCE</scope>
    <source>
        <strain evidence="1">CBS 119687</strain>
    </source>
</reference>
<keyword evidence="2" id="KW-1185">Reference proteome</keyword>
<evidence type="ECO:0000313" key="1">
    <source>
        <dbReference type="EMBL" id="KAF2132075.1"/>
    </source>
</evidence>
<dbReference type="RefSeq" id="XP_033526462.1">
    <property type="nucleotide sequence ID" value="XM_033667625.1"/>
</dbReference>
<dbReference type="GO" id="GO:0020037">
    <property type="term" value="F:heme binding"/>
    <property type="evidence" value="ECO:0007669"/>
    <property type="project" value="InterPro"/>
</dbReference>
<gene>
    <name evidence="1" type="ORF">P153DRAFT_364513</name>
</gene>
<sequence>MTGCADFLGDTQRQASPSFVTVKYFGVNAFKFFGADQNVTVLYHRIMTVANHRCPDAEQVESNSTSYLLDENPLQIELIEFILRVQRTEEGMWPDRRTLLNLAA</sequence>
<dbReference type="SUPFAM" id="SSF56634">
    <property type="entry name" value="Heme-dependent catalase-like"/>
    <property type="match status" value="1"/>
</dbReference>
<organism evidence="1 2">
    <name type="scientific">Dothidotthia symphoricarpi CBS 119687</name>
    <dbReference type="NCBI Taxonomy" id="1392245"/>
    <lineage>
        <taxon>Eukaryota</taxon>
        <taxon>Fungi</taxon>
        <taxon>Dikarya</taxon>
        <taxon>Ascomycota</taxon>
        <taxon>Pezizomycotina</taxon>
        <taxon>Dothideomycetes</taxon>
        <taxon>Pleosporomycetidae</taxon>
        <taxon>Pleosporales</taxon>
        <taxon>Dothidotthiaceae</taxon>
        <taxon>Dothidotthia</taxon>
    </lineage>
</organism>
<dbReference type="Proteomes" id="UP000799771">
    <property type="component" value="Unassembled WGS sequence"/>
</dbReference>